<sequence>MGFRSSSINLPSCCCEDQYPQNSGGGEIDESSLSARLEVRTRELAQADAELAQMEKSAMECIEESQSLQHELLRLDNLGVEQGECEREIWEEMRHLEAAFEDFRETTSAQLAKNRTESAAVERFYALSTCLDPHFIHTPLSDIFNLGFTSERLTINGLPVERDAPTEQASRSVRAAWGQAAALIMGGRISTEPKPTTPPPPSSPISSSPSSSYDESTHNQRDHQLLPFLPTPPPPPSKSNTQQQQQQQHRVFEILPLSGGPRILDQRSHVVHTLDFEGSQSEADTAIVAFAQAVEEVMLEVLRSSLSSDTQVTSPVSTSAERTEKNNPIIILPAALELLHEVNSSTREFIGEQLGRGASSSRNRKEGMPAKGGILEAAAAGTSTAGTSTGTSGDAPKRSSTSHQSAFQQRLLNETFWPRLRNGLGEAFQWLLLQPLPSPDVNFSKQHASG</sequence>
<accession>A0A7S2D6P5</accession>
<evidence type="ECO:0000256" key="2">
    <source>
        <dbReference type="SAM" id="MobiDB-lite"/>
    </source>
</evidence>
<feature type="region of interest" description="Disordered" evidence="2">
    <location>
        <begin position="188"/>
        <end position="248"/>
    </location>
</feature>
<keyword evidence="1" id="KW-0175">Coiled coil</keyword>
<evidence type="ECO:0000256" key="1">
    <source>
        <dbReference type="SAM" id="Coils"/>
    </source>
</evidence>
<feature type="coiled-coil region" evidence="1">
    <location>
        <begin position="37"/>
        <end position="71"/>
    </location>
</feature>
<feature type="compositionally biased region" description="Low complexity" evidence="2">
    <location>
        <begin position="238"/>
        <end position="248"/>
    </location>
</feature>
<dbReference type="EMBL" id="HBGS01038052">
    <property type="protein sequence ID" value="CAD9446059.1"/>
    <property type="molecule type" value="Transcribed_RNA"/>
</dbReference>
<feature type="region of interest" description="Disordered" evidence="2">
    <location>
        <begin position="379"/>
        <end position="406"/>
    </location>
</feature>
<evidence type="ECO:0000313" key="3">
    <source>
        <dbReference type="EMBL" id="CAD9446059.1"/>
    </source>
</evidence>
<organism evidence="3">
    <name type="scientific">Octactis speculum</name>
    <dbReference type="NCBI Taxonomy" id="3111310"/>
    <lineage>
        <taxon>Eukaryota</taxon>
        <taxon>Sar</taxon>
        <taxon>Stramenopiles</taxon>
        <taxon>Ochrophyta</taxon>
        <taxon>Dictyochophyceae</taxon>
        <taxon>Dictyochales</taxon>
        <taxon>Dictyochaceae</taxon>
        <taxon>Octactis</taxon>
    </lineage>
</organism>
<reference evidence="3" key="1">
    <citation type="submission" date="2021-01" db="EMBL/GenBank/DDBJ databases">
        <authorList>
            <person name="Corre E."/>
            <person name="Pelletier E."/>
            <person name="Niang G."/>
            <person name="Scheremetjew M."/>
            <person name="Finn R."/>
            <person name="Kale V."/>
            <person name="Holt S."/>
            <person name="Cochrane G."/>
            <person name="Meng A."/>
            <person name="Brown T."/>
            <person name="Cohen L."/>
        </authorList>
    </citation>
    <scope>NUCLEOTIDE SEQUENCE</scope>
    <source>
        <strain evidence="3">CCMP1381</strain>
    </source>
</reference>
<feature type="compositionally biased region" description="Low complexity" evidence="2">
    <location>
        <begin position="379"/>
        <end position="393"/>
    </location>
</feature>
<protein>
    <submittedName>
        <fullName evidence="3">Uncharacterized protein</fullName>
    </submittedName>
</protein>
<feature type="compositionally biased region" description="Basic and acidic residues" evidence="2">
    <location>
        <begin position="215"/>
        <end position="224"/>
    </location>
</feature>
<name>A0A7S2D6P5_9STRA</name>
<dbReference type="AlphaFoldDB" id="A0A7S2D6P5"/>
<proteinExistence type="predicted"/>
<gene>
    <name evidence="3" type="ORF">DSPE1174_LOCUS19718</name>
</gene>